<organism evidence="2">
    <name type="scientific">Rhodotorula toruloides</name>
    <name type="common">Yeast</name>
    <name type="synonym">Rhodosporidium toruloides</name>
    <dbReference type="NCBI Taxonomy" id="5286"/>
    <lineage>
        <taxon>Eukaryota</taxon>
        <taxon>Fungi</taxon>
        <taxon>Dikarya</taxon>
        <taxon>Basidiomycota</taxon>
        <taxon>Pucciniomycotina</taxon>
        <taxon>Microbotryomycetes</taxon>
        <taxon>Sporidiobolales</taxon>
        <taxon>Sporidiobolaceae</taxon>
        <taxon>Rhodotorula</taxon>
    </lineage>
</organism>
<feature type="region of interest" description="Disordered" evidence="1">
    <location>
        <begin position="429"/>
        <end position="451"/>
    </location>
</feature>
<feature type="compositionally biased region" description="Basic and acidic residues" evidence="1">
    <location>
        <begin position="641"/>
        <end position="665"/>
    </location>
</feature>
<name>A0A061BI60_RHOTO</name>
<feature type="compositionally biased region" description="Low complexity" evidence="1">
    <location>
        <begin position="433"/>
        <end position="443"/>
    </location>
</feature>
<protein>
    <submittedName>
        <fullName evidence="2">RHTO0S29e00694g1_1</fullName>
    </submittedName>
</protein>
<evidence type="ECO:0000256" key="1">
    <source>
        <dbReference type="SAM" id="MobiDB-lite"/>
    </source>
</evidence>
<dbReference type="EMBL" id="LK052964">
    <property type="protein sequence ID" value="CDR49649.1"/>
    <property type="molecule type" value="Genomic_DNA"/>
</dbReference>
<sequence>MADDAAQSPHSRLSIDKLIADAAEQGLPPPTVETLIRSLSCPRVPLKGSGSLGDMMVTGEVSDDRALFDTTCLVHLPSLGPLLSRVGLDYMLAKLTLPRETRLRDLHEGMRRHLDWHLKDLHDTNHEIIPDTLARFVEDARWLWLELRAPEVDGRRSSFQTSHDDFAACSAWHHGQARSKSTLVTTPEGYACDQAISELERFRTAVVPLSHLSRLQAGDAGSVLMELLDASPKPLQTVHLLLGETDLMPLFLLPTTAPDAALYNLLGGCPTPRSPHAHTTLSHLGLSLDGFNKAVKLCPPQPNAPTQPSLPSRPSALLLFGDRVPYHASMVSHGTSLIHLAFSLKTSALIAKAEQQIRGDLLKQLRKLKYSPARRYKSVKQTSSMPSAGSTASKEYRLVTFAELQENEPIDVAFVTTDQQLVTLHRLQPYSMPSPATDPSSSLPTPPESPLLGRQAKITKLAAPKKVLLVSSRRRDSGWQGDVFRAYCANSPFSLVVHYTRFHERRYTWQKPHKLTDEIDFYRKYGDRLAEEKIAPRFVSGWTTGPTDSPHMFGSPSAVMILEDCGQVLDIKRKWRDVDLDMEGRFAVYDLARRLHGKFGLEHGDLSPLNFLWYPSLGYSSLRLINWTSFRVHEGKCTRSAKTAKERMANEEERRLRETKRVERGDSDEESEEEEHGCSELDRLWRKLGLADGVSAEKKEK</sequence>
<reference evidence="2" key="1">
    <citation type="journal article" date="2014" name="Genome Announc.">
        <title>Draft genome sequence of Rhodosporidium toruloides CECT1137, an oleaginous yeast of biotechnological interest.</title>
        <authorList>
            <person name="Morin N."/>
            <person name="Calcas X."/>
            <person name="Devillers H."/>
            <person name="Durrens P."/>
            <person name="Sherman D.J."/>
            <person name="Nicaud J.-M."/>
            <person name="Neuveglise C."/>
        </authorList>
    </citation>
    <scope>NUCLEOTIDE SEQUENCE</scope>
    <source>
        <strain evidence="2">CECT1137</strain>
    </source>
</reference>
<feature type="region of interest" description="Disordered" evidence="1">
    <location>
        <begin position="641"/>
        <end position="679"/>
    </location>
</feature>
<feature type="compositionally biased region" description="Acidic residues" evidence="1">
    <location>
        <begin position="666"/>
        <end position="675"/>
    </location>
</feature>
<evidence type="ECO:0000313" key="2">
    <source>
        <dbReference type="EMBL" id="CDR49649.1"/>
    </source>
</evidence>
<dbReference type="AlphaFoldDB" id="A0A061BI60"/>
<proteinExistence type="predicted"/>
<dbReference type="OrthoDB" id="10451852at2759"/>
<gene>
    <name evidence="2" type="ORF">RHTO0S_29e00694g</name>
</gene>
<accession>A0A061BI60</accession>